<gene>
    <name evidence="2" type="ORF">ColSpa_04719</name>
</gene>
<reference evidence="2 3" key="1">
    <citation type="submission" date="2022-03" db="EMBL/GenBank/DDBJ databases">
        <title>Genome data of Colletotrichum spp.</title>
        <authorList>
            <person name="Utami Y.D."/>
            <person name="Hiruma K."/>
        </authorList>
    </citation>
    <scope>NUCLEOTIDE SEQUENCE [LARGE SCALE GENOMIC DNA]</scope>
    <source>
        <strain evidence="2 3">MAFF 239500</strain>
    </source>
</reference>
<dbReference type="AlphaFoldDB" id="A0AA37LDR5"/>
<name>A0AA37LDR5_9PEZI</name>
<dbReference type="Proteomes" id="UP001055115">
    <property type="component" value="Unassembled WGS sequence"/>
</dbReference>
<sequence>MPFLHWEEDRKREKMAKMIQNATERSREKRERNQTEDKLKRVDKRTYEFDGRPALLKSSLPPIQHPKKLDSSHDKIIQDALRRISSGIPNASHPSDFPESANALIRGDRIEYEYDKDGRKGWPVAKLHFDKHGRVKSKNELGQFLLDAARLYEAISMHRDQQLVEEYLHHDPPLHPRRTLDQSYYWTLKTTKTRDRDQVVYRGTMMDDRNMHKLRNSQGKECKEKKSKKHLENP</sequence>
<dbReference type="PANTHER" id="PTHR47685:SF1">
    <property type="entry name" value="MAGNESIUM TRANSPORT PROTEIN CORA"/>
    <property type="match status" value="1"/>
</dbReference>
<keyword evidence="3" id="KW-1185">Reference proteome</keyword>
<dbReference type="EMBL" id="BQXU01000010">
    <property type="protein sequence ID" value="GKT44538.1"/>
    <property type="molecule type" value="Genomic_DNA"/>
</dbReference>
<dbReference type="PANTHER" id="PTHR47685">
    <property type="entry name" value="MAGNESIUM TRANSPORT PROTEIN CORA"/>
    <property type="match status" value="1"/>
</dbReference>
<dbReference type="GeneID" id="73325521"/>
<evidence type="ECO:0000313" key="2">
    <source>
        <dbReference type="EMBL" id="GKT44538.1"/>
    </source>
</evidence>
<evidence type="ECO:0000256" key="1">
    <source>
        <dbReference type="SAM" id="MobiDB-lite"/>
    </source>
</evidence>
<comment type="caution">
    <text evidence="2">The sequence shown here is derived from an EMBL/GenBank/DDBJ whole genome shotgun (WGS) entry which is preliminary data.</text>
</comment>
<feature type="region of interest" description="Disordered" evidence="1">
    <location>
        <begin position="207"/>
        <end position="234"/>
    </location>
</feature>
<feature type="compositionally biased region" description="Basic and acidic residues" evidence="1">
    <location>
        <begin position="24"/>
        <end position="44"/>
    </location>
</feature>
<dbReference type="InterPro" id="IPR050829">
    <property type="entry name" value="CorA_MIT"/>
</dbReference>
<protein>
    <submittedName>
        <fullName evidence="2">Uncharacterized protein</fullName>
    </submittedName>
</protein>
<feature type="region of interest" description="Disordered" evidence="1">
    <location>
        <begin position="1"/>
        <end position="44"/>
    </location>
</feature>
<organism evidence="2 3">
    <name type="scientific">Colletotrichum spaethianum</name>
    <dbReference type="NCBI Taxonomy" id="700344"/>
    <lineage>
        <taxon>Eukaryota</taxon>
        <taxon>Fungi</taxon>
        <taxon>Dikarya</taxon>
        <taxon>Ascomycota</taxon>
        <taxon>Pezizomycotina</taxon>
        <taxon>Sordariomycetes</taxon>
        <taxon>Hypocreomycetidae</taxon>
        <taxon>Glomerellales</taxon>
        <taxon>Glomerellaceae</taxon>
        <taxon>Colletotrichum</taxon>
        <taxon>Colletotrichum spaethianum species complex</taxon>
    </lineage>
</organism>
<feature type="compositionally biased region" description="Basic and acidic residues" evidence="1">
    <location>
        <begin position="1"/>
        <end position="16"/>
    </location>
</feature>
<feature type="compositionally biased region" description="Basic and acidic residues" evidence="1">
    <location>
        <begin position="218"/>
        <end position="234"/>
    </location>
</feature>
<accession>A0AA37LDR5</accession>
<dbReference type="RefSeq" id="XP_049126888.1">
    <property type="nucleotide sequence ID" value="XM_049270931.1"/>
</dbReference>
<evidence type="ECO:0000313" key="3">
    <source>
        <dbReference type="Proteomes" id="UP001055115"/>
    </source>
</evidence>
<proteinExistence type="predicted"/>